<dbReference type="EMBL" id="ADGQ01000028">
    <property type="protein sequence ID" value="EFM65069.1"/>
    <property type="molecule type" value="Genomic_DNA"/>
</dbReference>
<dbReference type="Pfam" id="PF20441">
    <property type="entry name" value="TerL_nuclease"/>
    <property type="match status" value="1"/>
</dbReference>
<proteinExistence type="predicted"/>
<dbReference type="PANTHER" id="PTHR41287:SF1">
    <property type="entry name" value="PROTEIN YMFN"/>
    <property type="match status" value="1"/>
</dbReference>
<dbReference type="GeneID" id="84800240"/>
<reference evidence="2 3" key="1">
    <citation type="submission" date="2010-08" db="EMBL/GenBank/DDBJ databases">
        <authorList>
            <person name="Harkins D.M."/>
            <person name="Madupu R."/>
            <person name="Durkin A.S."/>
            <person name="Torralba M."/>
            <person name="Methe B."/>
            <person name="Sutton G.G."/>
            <person name="Nelson K.E."/>
        </authorList>
    </citation>
    <scope>NUCLEOTIDE SEQUENCE [LARGE SCALE GENOMIC DNA]</scope>
    <source>
        <strain evidence="2 3">DSM 17678</strain>
    </source>
</reference>
<accession>E0E1Z8</accession>
<dbReference type="InterPro" id="IPR005021">
    <property type="entry name" value="Terminase_largesu-like"/>
</dbReference>
<comment type="caution">
    <text evidence="2">The sequence shown here is derived from an EMBL/GenBank/DDBJ whole genome shotgun (WGS) entry which is preliminary data.</text>
</comment>
<dbReference type="RefSeq" id="WP_007788733.1">
    <property type="nucleotide sequence ID" value="NZ_ADGQ01000028.1"/>
</dbReference>
<dbReference type="PANTHER" id="PTHR41287">
    <property type="match status" value="1"/>
</dbReference>
<dbReference type="eggNOG" id="COG4626">
    <property type="taxonomic scope" value="Bacteria"/>
</dbReference>
<evidence type="ECO:0000259" key="1">
    <source>
        <dbReference type="Pfam" id="PF20441"/>
    </source>
</evidence>
<keyword evidence="3" id="KW-1185">Reference proteome</keyword>
<protein>
    <recommendedName>
        <fullName evidence="1">Terminase large subunit-like endonuclease domain-containing protein</fullName>
    </recommendedName>
</protein>
<dbReference type="AlphaFoldDB" id="E0E1Z8"/>
<dbReference type="Proteomes" id="UP000003244">
    <property type="component" value="Unassembled WGS sequence"/>
</dbReference>
<dbReference type="STRING" id="596315.HMPREF0634_0216"/>
<sequence>LNDPQQRKDFLAKSLNVYTSSLKSYFNLDTFKASDEKYNWTINDLLRLKLEWFGGADLSKMHDLTATALYARHGDVDIIITHAFFPSTRAHLKAEEDSIPLYEWLDDGDLTMTNGDITEHTDIVKWFCKMRDLGFNIKQIGFDRKFSEEFYLYMKQQRFNIKDEPQLFINKTRGFRRIEQKAIGGNLYYMHSRAFEYCVENVHGIEKTDDMIQYEKIEPKMRIDLFDASVFASCRMLKNMEKSNTASKWLKNKNSEN</sequence>
<organism evidence="2 3">
    <name type="scientific">Peptostreptococcus stomatis DSM 17678</name>
    <dbReference type="NCBI Taxonomy" id="596315"/>
    <lineage>
        <taxon>Bacteria</taxon>
        <taxon>Bacillati</taxon>
        <taxon>Bacillota</taxon>
        <taxon>Clostridia</taxon>
        <taxon>Peptostreptococcales</taxon>
        <taxon>Peptostreptococcaceae</taxon>
        <taxon>Peptostreptococcus</taxon>
    </lineage>
</organism>
<feature type="non-terminal residue" evidence="2">
    <location>
        <position position="1"/>
    </location>
</feature>
<evidence type="ECO:0000313" key="3">
    <source>
        <dbReference type="Proteomes" id="UP000003244"/>
    </source>
</evidence>
<gene>
    <name evidence="2" type="ORF">HMPREF0634_0216</name>
</gene>
<dbReference type="GO" id="GO:0004519">
    <property type="term" value="F:endonuclease activity"/>
    <property type="evidence" value="ECO:0007669"/>
    <property type="project" value="InterPro"/>
</dbReference>
<dbReference type="InterPro" id="IPR046462">
    <property type="entry name" value="TerL_nuclease"/>
</dbReference>
<evidence type="ECO:0000313" key="2">
    <source>
        <dbReference type="EMBL" id="EFM65069.1"/>
    </source>
</evidence>
<feature type="domain" description="Terminase large subunit-like endonuclease" evidence="1">
    <location>
        <begin position="49"/>
        <end position="236"/>
    </location>
</feature>
<name>E0E1Z8_9FIRM</name>